<dbReference type="SUPFAM" id="SSF52540">
    <property type="entry name" value="P-loop containing nucleoside triphosphate hydrolases"/>
    <property type="match status" value="1"/>
</dbReference>
<dbReference type="InterPro" id="IPR005225">
    <property type="entry name" value="Small_GTP-bd"/>
</dbReference>
<dbReference type="Pfam" id="PF06421">
    <property type="entry name" value="LepA_C"/>
    <property type="match status" value="1"/>
</dbReference>
<dbReference type="SUPFAM" id="SSF50447">
    <property type="entry name" value="Translation proteins"/>
    <property type="match status" value="1"/>
</dbReference>
<evidence type="ECO:0000313" key="11">
    <source>
        <dbReference type="Proteomes" id="UP000444721"/>
    </source>
</evidence>
<dbReference type="VEuPathDB" id="AmoebaDB:FDP41_003257"/>
<dbReference type="EMBL" id="VFQX01000033">
    <property type="protein sequence ID" value="KAF0977935.1"/>
    <property type="molecule type" value="Genomic_DNA"/>
</dbReference>
<dbReference type="Gene3D" id="3.40.50.300">
    <property type="entry name" value="P-loop containing nucleotide triphosphate hydrolases"/>
    <property type="match status" value="1"/>
</dbReference>
<dbReference type="FunFam" id="3.30.70.870:FF:000004">
    <property type="entry name" value="Translation factor GUF1, mitochondrial"/>
    <property type="match status" value="1"/>
</dbReference>
<dbReference type="InterPro" id="IPR038363">
    <property type="entry name" value="LepA_C_sf"/>
</dbReference>
<keyword evidence="7 8" id="KW-0472">Membrane</keyword>
<feature type="binding site" evidence="8">
    <location>
        <begin position="51"/>
        <end position="58"/>
    </location>
    <ligand>
        <name>GTP</name>
        <dbReference type="ChEBI" id="CHEBI:37565"/>
    </ligand>
</feature>
<accession>A0A6A5BX65</accession>
<dbReference type="CDD" id="cd16260">
    <property type="entry name" value="EF4_III"/>
    <property type="match status" value="1"/>
</dbReference>
<dbReference type="InterPro" id="IPR027417">
    <property type="entry name" value="P-loop_NTPase"/>
</dbReference>
<comment type="similarity">
    <text evidence="1">Belongs to the TRAFAC class translation factor GTPase superfamily. Classic translation factor GTPase family. LepA subfamily.</text>
</comment>
<evidence type="ECO:0000256" key="5">
    <source>
        <dbReference type="ARBA" id="ARBA00023128"/>
    </source>
</evidence>
<dbReference type="OrthoDB" id="1074at2759"/>
<evidence type="ECO:0000256" key="7">
    <source>
        <dbReference type="ARBA" id="ARBA00023136"/>
    </source>
</evidence>
<dbReference type="VEuPathDB" id="AmoebaDB:NfTy_060010"/>
<comment type="subcellular location">
    <subcellularLocation>
        <location evidence="8">Mitochondrion inner membrane</location>
        <topology evidence="8">Peripheral membrane protein</topology>
        <orientation evidence="8">Matrix side</orientation>
    </subcellularLocation>
</comment>
<evidence type="ECO:0000256" key="1">
    <source>
        <dbReference type="ARBA" id="ARBA00005454"/>
    </source>
</evidence>
<gene>
    <name evidence="10" type="ORF">FDP41_003257</name>
</gene>
<dbReference type="InterPro" id="IPR013842">
    <property type="entry name" value="LepA_CTD"/>
</dbReference>
<name>A0A6A5BX65_NAEFO</name>
<keyword evidence="4 8" id="KW-0378">Hydrolase</keyword>
<evidence type="ECO:0000256" key="8">
    <source>
        <dbReference type="HAMAP-Rule" id="MF_03137"/>
    </source>
</evidence>
<dbReference type="NCBIfam" id="TIGR00231">
    <property type="entry name" value="small_GTP"/>
    <property type="match status" value="1"/>
</dbReference>
<feature type="domain" description="Tr-type G" evidence="9">
    <location>
        <begin position="42"/>
        <end position="225"/>
    </location>
</feature>
<dbReference type="GeneID" id="68110475"/>
<dbReference type="GO" id="GO:0005525">
    <property type="term" value="F:GTP binding"/>
    <property type="evidence" value="ECO:0007669"/>
    <property type="project" value="UniProtKB-UniRule"/>
</dbReference>
<evidence type="ECO:0000256" key="2">
    <source>
        <dbReference type="ARBA" id="ARBA00022741"/>
    </source>
</evidence>
<dbReference type="AlphaFoldDB" id="A0A6A5BX65"/>
<dbReference type="GO" id="GO:0005743">
    <property type="term" value="C:mitochondrial inner membrane"/>
    <property type="evidence" value="ECO:0007669"/>
    <property type="project" value="UniProtKB-SubCell"/>
</dbReference>
<dbReference type="GO" id="GO:0003924">
    <property type="term" value="F:GTPase activity"/>
    <property type="evidence" value="ECO:0007669"/>
    <property type="project" value="UniProtKB-UniRule"/>
</dbReference>
<dbReference type="SMART" id="SM00838">
    <property type="entry name" value="EFG_C"/>
    <property type="match status" value="1"/>
</dbReference>
<dbReference type="Proteomes" id="UP000444721">
    <property type="component" value="Unassembled WGS sequence"/>
</dbReference>
<keyword evidence="3 8" id="KW-0999">Mitochondrion inner membrane</keyword>
<dbReference type="FunFam" id="2.40.30.10:FF:000015">
    <property type="entry name" value="Translation factor GUF1, mitochondrial"/>
    <property type="match status" value="1"/>
</dbReference>
<organism evidence="10 11">
    <name type="scientific">Naegleria fowleri</name>
    <name type="common">Brain eating amoeba</name>
    <dbReference type="NCBI Taxonomy" id="5763"/>
    <lineage>
        <taxon>Eukaryota</taxon>
        <taxon>Discoba</taxon>
        <taxon>Heterolobosea</taxon>
        <taxon>Tetramitia</taxon>
        <taxon>Eutetramitia</taxon>
        <taxon>Vahlkampfiidae</taxon>
        <taxon>Naegleria</taxon>
    </lineage>
</organism>
<dbReference type="EC" id="3.6.5.n1" evidence="8"/>
<keyword evidence="5 8" id="KW-0496">Mitochondrion</keyword>
<dbReference type="CDD" id="cd01890">
    <property type="entry name" value="LepA"/>
    <property type="match status" value="1"/>
</dbReference>
<evidence type="ECO:0000256" key="4">
    <source>
        <dbReference type="ARBA" id="ARBA00022801"/>
    </source>
</evidence>
<dbReference type="NCBIfam" id="TIGR01393">
    <property type="entry name" value="lepA"/>
    <property type="match status" value="1"/>
</dbReference>
<dbReference type="Pfam" id="PF00009">
    <property type="entry name" value="GTP_EFTU"/>
    <property type="match status" value="1"/>
</dbReference>
<dbReference type="PANTHER" id="PTHR43512:SF7">
    <property type="entry name" value="TRANSLATION FACTOR GUF1, MITOCHONDRIAL"/>
    <property type="match status" value="1"/>
</dbReference>
<dbReference type="GO" id="GO:0097177">
    <property type="term" value="F:mitochondrial ribosome binding"/>
    <property type="evidence" value="ECO:0007669"/>
    <property type="project" value="TreeGrafter"/>
</dbReference>
<dbReference type="InterPro" id="IPR000795">
    <property type="entry name" value="T_Tr_GTP-bd_dom"/>
</dbReference>
<dbReference type="CDD" id="cd03709">
    <property type="entry name" value="lepA_C"/>
    <property type="match status" value="1"/>
</dbReference>
<keyword evidence="11" id="KW-1185">Reference proteome</keyword>
<comment type="catalytic activity">
    <reaction evidence="8">
        <text>GTP + H2O = GDP + phosphate + H(+)</text>
        <dbReference type="Rhea" id="RHEA:19669"/>
        <dbReference type="ChEBI" id="CHEBI:15377"/>
        <dbReference type="ChEBI" id="CHEBI:15378"/>
        <dbReference type="ChEBI" id="CHEBI:37565"/>
        <dbReference type="ChEBI" id="CHEBI:43474"/>
        <dbReference type="ChEBI" id="CHEBI:58189"/>
        <dbReference type="EC" id="3.6.5.n1"/>
    </reaction>
</comment>
<dbReference type="Gene3D" id="2.40.30.10">
    <property type="entry name" value="Translation factors"/>
    <property type="match status" value="1"/>
</dbReference>
<dbReference type="InterPro" id="IPR000640">
    <property type="entry name" value="EFG_V-like"/>
</dbReference>
<dbReference type="FunFam" id="3.40.50.300:FF:000078">
    <property type="entry name" value="Elongation factor 4"/>
    <property type="match status" value="1"/>
</dbReference>
<dbReference type="InterPro" id="IPR035647">
    <property type="entry name" value="EFG_III/V"/>
</dbReference>
<evidence type="ECO:0000256" key="3">
    <source>
        <dbReference type="ARBA" id="ARBA00022792"/>
    </source>
</evidence>
<dbReference type="VEuPathDB" id="AmoebaDB:NF0039520"/>
<evidence type="ECO:0000256" key="6">
    <source>
        <dbReference type="ARBA" id="ARBA00023134"/>
    </source>
</evidence>
<dbReference type="Pfam" id="PF00679">
    <property type="entry name" value="EFG_C"/>
    <property type="match status" value="1"/>
</dbReference>
<protein>
    <recommendedName>
        <fullName evidence="8">Translation factor GUF1 homolog, mitochondrial</fullName>
        <ecNumber evidence="8">3.6.5.n1</ecNumber>
    </recommendedName>
    <alternativeName>
        <fullName evidence="8">Elongation factor 4 homolog</fullName>
        <shortName evidence="8">EF-4</shortName>
    </alternativeName>
    <alternativeName>
        <fullName evidence="8">GTPase GUF1 homolog</fullName>
    </alternativeName>
    <alternativeName>
        <fullName evidence="8">Ribosomal back-translocase</fullName>
    </alternativeName>
</protein>
<dbReference type="InterPro" id="IPR035654">
    <property type="entry name" value="LepA_IV"/>
</dbReference>
<dbReference type="Gene3D" id="3.30.70.2570">
    <property type="entry name" value="Elongation factor 4, C-terminal domain"/>
    <property type="match status" value="1"/>
</dbReference>
<dbReference type="PROSITE" id="PS00301">
    <property type="entry name" value="G_TR_1"/>
    <property type="match status" value="1"/>
</dbReference>
<dbReference type="FunFam" id="3.30.70.240:FF:000007">
    <property type="entry name" value="Translation factor GUF1, mitochondrial"/>
    <property type="match status" value="1"/>
</dbReference>
<dbReference type="Pfam" id="PF03144">
    <property type="entry name" value="GTP_EFTU_D2"/>
    <property type="match status" value="1"/>
</dbReference>
<proteinExistence type="inferred from homology"/>
<dbReference type="InterPro" id="IPR009000">
    <property type="entry name" value="Transl_B-barrel_sf"/>
</dbReference>
<dbReference type="GO" id="GO:0005759">
    <property type="term" value="C:mitochondrial matrix"/>
    <property type="evidence" value="ECO:0007669"/>
    <property type="project" value="UniProtKB-UniRule"/>
</dbReference>
<dbReference type="HAMAP" id="MF_00071">
    <property type="entry name" value="LepA"/>
    <property type="match status" value="1"/>
</dbReference>
<dbReference type="GO" id="GO:0006412">
    <property type="term" value="P:translation"/>
    <property type="evidence" value="ECO:0007669"/>
    <property type="project" value="UniProtKB-KW"/>
</dbReference>
<keyword evidence="8" id="KW-0648">Protein biosynthesis</keyword>
<evidence type="ECO:0000313" key="10">
    <source>
        <dbReference type="EMBL" id="KAF0977935.1"/>
    </source>
</evidence>
<dbReference type="PROSITE" id="PS51722">
    <property type="entry name" value="G_TR_2"/>
    <property type="match status" value="1"/>
</dbReference>
<dbReference type="InterPro" id="IPR031157">
    <property type="entry name" value="G_TR_CS"/>
</dbReference>
<dbReference type="Gene3D" id="3.30.70.870">
    <property type="entry name" value="Elongation Factor G (Translational Gtpase), domain 3"/>
    <property type="match status" value="1"/>
</dbReference>
<feature type="binding site" evidence="8">
    <location>
        <begin position="118"/>
        <end position="122"/>
    </location>
    <ligand>
        <name>GTP</name>
        <dbReference type="ChEBI" id="CHEBI:37565"/>
    </ligand>
</feature>
<sequence length="667" mass="74774">MMMLANNNSKLAFRNYSTLASNAKKIKEHNKSELDLSSFTPKYIRNFCIIAHIDHGKSTLADYLLKETNTITPEILKDNAQFLDRLQVERERGITVKAQSCAMFYEYNGKKYLLNLIDTPGHVDFSYEVSRSMGACDGALLLVDSGQGVQAQTLANYFLALEENLEIIPIITKIDQQTAQPEVVEKEMTGILGVEKEDILRVSAKSGLNCEKIIPAVIEKIPPPSPPKCKDDETPGALKALIFDSWYDEYFGAVALVYIAQGSVEVGDFIYSSANVKAASRPTKYQVTKLGILNPDQVPVDKLFQGQVGYLVCGMKSTKEAQIGDTLYLCDSKIEPLPGFKQAKPMVYAGIYPLETSEFDKLRDVIDKLLLTDRSVTIEKETSAALGTGFRCGFLGLLHMDVFKQRLAQEFTVETIITAPTVTYKVVMPSSGKRTSFNTTEDQIVEYIDNPNDFPEHPEAQVYEPIANCTIMTPREFVGDIISLCQDRRGVQVSIEYFSSERVSLQYKIPLNEMIYDFFDKLKSMTKGYATLDYEEAGFQLSDVVKLTVMLNKDPVDALSYIVHESKAYVKAREVVQKLKKLISRQLFEVNIQCAVGQKIIASEKLKAFRKNVTAKCYGGDITRKRKLLEKQKEGKKKMKQLGSVSVPQDAFTVLFSEGDVEDVNED</sequence>
<dbReference type="RefSeq" id="XP_044562648.1">
    <property type="nucleotide sequence ID" value="XM_044706541.1"/>
</dbReference>
<comment type="similarity">
    <text evidence="8">Belongs to the GTP-binding elongation factor family. LepA subfamily.</text>
</comment>
<keyword evidence="2 8" id="KW-0547">Nucleotide-binding</keyword>
<reference evidence="10 11" key="1">
    <citation type="journal article" date="2019" name="Sci. Rep.">
        <title>Nanopore sequencing improves the draft genome of the human pathogenic amoeba Naegleria fowleri.</title>
        <authorList>
            <person name="Liechti N."/>
            <person name="Schurch N."/>
            <person name="Bruggmann R."/>
            <person name="Wittwer M."/>
        </authorList>
    </citation>
    <scope>NUCLEOTIDE SEQUENCE [LARGE SCALE GENOMIC DNA]</scope>
    <source>
        <strain evidence="10 11">ATCC 30894</strain>
    </source>
</reference>
<feature type="binding site" evidence="8">
    <location>
        <begin position="172"/>
        <end position="175"/>
    </location>
    <ligand>
        <name>GTP</name>
        <dbReference type="ChEBI" id="CHEBI:37565"/>
    </ligand>
</feature>
<dbReference type="CDD" id="cd03699">
    <property type="entry name" value="EF4_II"/>
    <property type="match status" value="1"/>
</dbReference>
<dbReference type="PANTHER" id="PTHR43512">
    <property type="entry name" value="TRANSLATION FACTOR GUF1-RELATED"/>
    <property type="match status" value="1"/>
</dbReference>
<keyword evidence="6 8" id="KW-0342">GTP-binding</keyword>
<evidence type="ECO:0000259" key="9">
    <source>
        <dbReference type="PROSITE" id="PS51722"/>
    </source>
</evidence>
<dbReference type="SUPFAM" id="SSF54980">
    <property type="entry name" value="EF-G C-terminal domain-like"/>
    <property type="match status" value="2"/>
</dbReference>
<dbReference type="InterPro" id="IPR006297">
    <property type="entry name" value="EF-4"/>
</dbReference>
<dbReference type="OMA" id="QVKCDEN"/>
<comment type="caution">
    <text evidence="10">The sequence shown here is derived from an EMBL/GenBank/DDBJ whole genome shotgun (WGS) entry which is preliminary data.</text>
</comment>
<dbReference type="FunFam" id="3.30.70.2570:FF:000001">
    <property type="entry name" value="Translation factor GUF1, mitochondrial"/>
    <property type="match status" value="1"/>
</dbReference>
<dbReference type="InterPro" id="IPR004161">
    <property type="entry name" value="EFTu-like_2"/>
</dbReference>
<comment type="function">
    <text evidence="8">Promotes mitochondrial protein synthesis. May act as a fidelity factor of the translation reaction, by catalyzing a one-codon backward translocation of tRNAs on improperly translocated ribosomes. Binds to mitochondrial ribosomes in a GTP-dependent manner.</text>
</comment>
<dbReference type="GO" id="GO:0045727">
    <property type="term" value="P:positive regulation of translation"/>
    <property type="evidence" value="ECO:0007669"/>
    <property type="project" value="UniProtKB-UniRule"/>
</dbReference>
<dbReference type="Gene3D" id="3.30.70.240">
    <property type="match status" value="1"/>
</dbReference>
<dbReference type="PRINTS" id="PR00315">
    <property type="entry name" value="ELONGATNFCT"/>
</dbReference>